<dbReference type="Proteomes" id="UP000238274">
    <property type="component" value="Unassembled WGS sequence"/>
</dbReference>
<reference evidence="2" key="2">
    <citation type="journal article" date="2018" name="BMC Genomics">
        <title>Genomic insights into host adaptation between the wheat stripe rust pathogen (Puccinia striiformis f. sp. tritici) and the barley stripe rust pathogen (Puccinia striiformis f. sp. hordei).</title>
        <authorList>
            <person name="Xia C."/>
            <person name="Wang M."/>
            <person name="Yin C."/>
            <person name="Cornejo O.E."/>
            <person name="Hulbert S.H."/>
            <person name="Chen X."/>
        </authorList>
    </citation>
    <scope>NUCLEOTIDE SEQUENCE [LARGE SCALE GENOMIC DNA]</scope>
    <source>
        <strain evidence="2">93TX-2</strain>
    </source>
</reference>
<accession>A0A2S4VTH9</accession>
<reference evidence="2" key="3">
    <citation type="journal article" date="2018" name="Mol. Plant Microbe Interact.">
        <title>Genome sequence resources for the wheat stripe rust pathogen (Puccinia striiformis f. sp. tritici) and the barley stripe rust pathogen (Puccinia striiformis f. sp. hordei).</title>
        <authorList>
            <person name="Xia C."/>
            <person name="Wang M."/>
            <person name="Yin C."/>
            <person name="Cornejo O.E."/>
            <person name="Hulbert S.H."/>
            <person name="Chen X."/>
        </authorList>
    </citation>
    <scope>NUCLEOTIDE SEQUENCE [LARGE SCALE GENOMIC DNA]</scope>
    <source>
        <strain evidence="2">93TX-2</strain>
    </source>
</reference>
<reference evidence="1 2" key="1">
    <citation type="submission" date="2017-12" db="EMBL/GenBank/DDBJ databases">
        <title>Gene loss provides genomic basis for host adaptation in cereal stripe rust fungi.</title>
        <authorList>
            <person name="Xia C."/>
        </authorList>
    </citation>
    <scope>NUCLEOTIDE SEQUENCE [LARGE SCALE GENOMIC DNA]</scope>
    <source>
        <strain evidence="1 2">93TX-2</strain>
    </source>
</reference>
<evidence type="ECO:0000313" key="1">
    <source>
        <dbReference type="EMBL" id="POW12808.1"/>
    </source>
</evidence>
<sequence length="150" mass="17248">MTRRRMISPLFTQQLDYMRSFLKFFQNQFQDPSLYQYFKQDQPFMKMYRDRSADNESLRQWIKTVPLALFPHIKCHPVLGPGRLLLANLDRAAGVSSSVERLDSSKSVLVDLLATSGQNGLDLRQYGLTPKNAAKRKGGLLQISGCMRIY</sequence>
<keyword evidence="2" id="KW-1185">Reference proteome</keyword>
<dbReference type="AlphaFoldDB" id="A0A2S4VTH9"/>
<proteinExistence type="predicted"/>
<organism evidence="1 2">
    <name type="scientific">Puccinia striiformis</name>
    <dbReference type="NCBI Taxonomy" id="27350"/>
    <lineage>
        <taxon>Eukaryota</taxon>
        <taxon>Fungi</taxon>
        <taxon>Dikarya</taxon>
        <taxon>Basidiomycota</taxon>
        <taxon>Pucciniomycotina</taxon>
        <taxon>Pucciniomycetes</taxon>
        <taxon>Pucciniales</taxon>
        <taxon>Pucciniaceae</taxon>
        <taxon>Puccinia</taxon>
    </lineage>
</organism>
<dbReference type="EMBL" id="PKSM01000101">
    <property type="protein sequence ID" value="POW12808.1"/>
    <property type="molecule type" value="Genomic_DNA"/>
</dbReference>
<protein>
    <submittedName>
        <fullName evidence="1">Uncharacterized protein</fullName>
    </submittedName>
</protein>
<evidence type="ECO:0000313" key="2">
    <source>
        <dbReference type="Proteomes" id="UP000238274"/>
    </source>
</evidence>
<name>A0A2S4VTH9_9BASI</name>
<gene>
    <name evidence="1" type="ORF">PSHT_07975</name>
</gene>
<comment type="caution">
    <text evidence="1">The sequence shown here is derived from an EMBL/GenBank/DDBJ whole genome shotgun (WGS) entry which is preliminary data.</text>
</comment>
<dbReference type="VEuPathDB" id="FungiDB:PSHT_07975"/>